<evidence type="ECO:0000259" key="9">
    <source>
        <dbReference type="PROSITE" id="PS50887"/>
    </source>
</evidence>
<dbReference type="Proteomes" id="UP000509579">
    <property type="component" value="Chromosome"/>
</dbReference>
<keyword evidence="6 8" id="KW-0472">Membrane</keyword>
<dbReference type="InterPro" id="IPR033479">
    <property type="entry name" value="dCache_1"/>
</dbReference>
<comment type="subcellular location">
    <subcellularLocation>
        <location evidence="1">Cell membrane</location>
        <topology evidence="1">Multi-pass membrane protein</topology>
    </subcellularLocation>
</comment>
<gene>
    <name evidence="10" type="ORF">HUK68_06525</name>
</gene>
<dbReference type="GO" id="GO:0043709">
    <property type="term" value="P:cell adhesion involved in single-species biofilm formation"/>
    <property type="evidence" value="ECO:0007669"/>
    <property type="project" value="TreeGrafter"/>
</dbReference>
<dbReference type="InterPro" id="IPR029151">
    <property type="entry name" value="Sensor-like_sf"/>
</dbReference>
<dbReference type="Gene3D" id="3.30.450.20">
    <property type="entry name" value="PAS domain"/>
    <property type="match status" value="2"/>
</dbReference>
<evidence type="ECO:0000256" key="8">
    <source>
        <dbReference type="SAM" id="Phobius"/>
    </source>
</evidence>
<dbReference type="InterPro" id="IPR000160">
    <property type="entry name" value="GGDEF_dom"/>
</dbReference>
<dbReference type="CDD" id="cd01949">
    <property type="entry name" value="GGDEF"/>
    <property type="match status" value="1"/>
</dbReference>
<dbReference type="PANTHER" id="PTHR45138:SF9">
    <property type="entry name" value="DIGUANYLATE CYCLASE DGCM-RELATED"/>
    <property type="match status" value="1"/>
</dbReference>
<dbReference type="EMBL" id="CP054840">
    <property type="protein sequence ID" value="QKV54962.1"/>
    <property type="molecule type" value="Genomic_DNA"/>
</dbReference>
<keyword evidence="5 8" id="KW-1133">Transmembrane helix</keyword>
<evidence type="ECO:0000256" key="7">
    <source>
        <dbReference type="ARBA" id="ARBA00034247"/>
    </source>
</evidence>
<accession>A0A6N1XAA7</accession>
<dbReference type="NCBIfam" id="TIGR00254">
    <property type="entry name" value="GGDEF"/>
    <property type="match status" value="1"/>
</dbReference>
<dbReference type="GO" id="GO:0005886">
    <property type="term" value="C:plasma membrane"/>
    <property type="evidence" value="ECO:0007669"/>
    <property type="project" value="UniProtKB-SubCell"/>
</dbReference>
<dbReference type="SMART" id="SM00267">
    <property type="entry name" value="GGDEF"/>
    <property type="match status" value="1"/>
</dbReference>
<dbReference type="KEGG" id="aant:HUK68_06525"/>
<feature type="transmembrane region" description="Helical" evidence="8">
    <location>
        <begin position="301"/>
        <end position="321"/>
    </location>
</feature>
<dbReference type="SUPFAM" id="SSF103190">
    <property type="entry name" value="Sensory domain-like"/>
    <property type="match status" value="1"/>
</dbReference>
<dbReference type="Gene3D" id="3.30.70.270">
    <property type="match status" value="1"/>
</dbReference>
<dbReference type="CDD" id="cd12914">
    <property type="entry name" value="PDC1_DGC_like"/>
    <property type="match status" value="1"/>
</dbReference>
<dbReference type="CDD" id="cd12915">
    <property type="entry name" value="PDC2_DGC_like"/>
    <property type="match status" value="1"/>
</dbReference>
<keyword evidence="11" id="KW-1185">Reference proteome</keyword>
<dbReference type="Pfam" id="PF02743">
    <property type="entry name" value="dCache_1"/>
    <property type="match status" value="1"/>
</dbReference>
<dbReference type="InterPro" id="IPR029787">
    <property type="entry name" value="Nucleotide_cyclase"/>
</dbReference>
<feature type="domain" description="GGDEF" evidence="9">
    <location>
        <begin position="382"/>
        <end position="519"/>
    </location>
</feature>
<evidence type="ECO:0000313" key="10">
    <source>
        <dbReference type="EMBL" id="QKV54962.1"/>
    </source>
</evidence>
<dbReference type="GO" id="GO:1902201">
    <property type="term" value="P:negative regulation of bacterial-type flagellum-dependent cell motility"/>
    <property type="evidence" value="ECO:0007669"/>
    <property type="project" value="TreeGrafter"/>
</dbReference>
<evidence type="ECO:0000256" key="2">
    <source>
        <dbReference type="ARBA" id="ARBA00012528"/>
    </source>
</evidence>
<comment type="catalytic activity">
    <reaction evidence="7">
        <text>2 GTP = 3',3'-c-di-GMP + 2 diphosphate</text>
        <dbReference type="Rhea" id="RHEA:24898"/>
        <dbReference type="ChEBI" id="CHEBI:33019"/>
        <dbReference type="ChEBI" id="CHEBI:37565"/>
        <dbReference type="ChEBI" id="CHEBI:58805"/>
        <dbReference type="EC" id="2.7.7.65"/>
    </reaction>
</comment>
<keyword evidence="4 8" id="KW-0812">Transmembrane</keyword>
<dbReference type="PANTHER" id="PTHR45138">
    <property type="entry name" value="REGULATORY COMPONENTS OF SENSORY TRANSDUCTION SYSTEM"/>
    <property type="match status" value="1"/>
</dbReference>
<dbReference type="FunFam" id="3.30.70.270:FF:000001">
    <property type="entry name" value="Diguanylate cyclase domain protein"/>
    <property type="match status" value="1"/>
</dbReference>
<proteinExistence type="predicted"/>
<evidence type="ECO:0000256" key="1">
    <source>
        <dbReference type="ARBA" id="ARBA00004651"/>
    </source>
</evidence>
<protein>
    <recommendedName>
        <fullName evidence="2">diguanylate cyclase</fullName>
        <ecNumber evidence="2">2.7.7.65</ecNumber>
    </recommendedName>
</protein>
<keyword evidence="3" id="KW-1003">Cell membrane</keyword>
<reference evidence="10 11" key="1">
    <citation type="submission" date="2020-06" db="EMBL/GenBank/DDBJ databases">
        <title>Acidovorax antarctica sp. nov., isolated from Corinth ice sheet soil, Antarctic Fields Peninsula.</title>
        <authorList>
            <person name="Xu Q."/>
            <person name="Peng F."/>
        </authorList>
    </citation>
    <scope>NUCLEOTIDE SEQUENCE [LARGE SCALE GENOMIC DNA]</scope>
    <source>
        <strain evidence="10 11">16-35-5</strain>
    </source>
</reference>
<evidence type="ECO:0000256" key="3">
    <source>
        <dbReference type="ARBA" id="ARBA00022475"/>
    </source>
</evidence>
<dbReference type="InterPro" id="IPR050469">
    <property type="entry name" value="Diguanylate_Cyclase"/>
</dbReference>
<dbReference type="PROSITE" id="PS50887">
    <property type="entry name" value="GGDEF"/>
    <property type="match status" value="1"/>
</dbReference>
<dbReference type="SUPFAM" id="SSF55073">
    <property type="entry name" value="Nucleotide cyclase"/>
    <property type="match status" value="1"/>
</dbReference>
<evidence type="ECO:0000256" key="6">
    <source>
        <dbReference type="ARBA" id="ARBA00023136"/>
    </source>
</evidence>
<sequence>MKSIPSDVENDAQTLPGPEGRPFLAAGVFLALLTAVLIATNVWSAWRAYDAAWSQASKTSRNLGHSVANQLDSVFSEVDRVLHTLGFILESSDMTPATLEALQPIMVTHVSRAEYLHGLFVYGPEGQWLVHTQPAQSRQANNSDRDYFIFHRENRSSRVLIGKPLRSRSTGDWIIPVSKRIDDAYGEFAGVLLATVRVDQILRLLNGFDIGENGAISLSLVDGTIVLRRPYAVEDLGRKLPNNPLLSAASSARTGMARLRSPIDGVKRLVVFEHLPNNPLFIAIALSEKEILSQWRDAAQVQLACLLLMVSVIGLSTRYVLRSMRLRGASDRALRTAHQQIVHTNSQLAHLVDHDGLTGILNRRAFDRRFEEILGQSRRYGRPVSLVLFDVDHFKAYNDHYGHLAGDECLRMVAAALSKAMRRPGDVLARYGGEEFVAILPDTAADGARAVANAAREEVARLALDHVASAEGIVTVSGGVAAATSAAADLTASAVIEQADQALYRAKKQGRNRVVVTGG</sequence>
<dbReference type="InterPro" id="IPR043128">
    <property type="entry name" value="Rev_trsase/Diguanyl_cyclase"/>
</dbReference>
<evidence type="ECO:0000313" key="11">
    <source>
        <dbReference type="Proteomes" id="UP000509579"/>
    </source>
</evidence>
<dbReference type="EC" id="2.7.7.65" evidence="2"/>
<evidence type="ECO:0000256" key="4">
    <source>
        <dbReference type="ARBA" id="ARBA00022692"/>
    </source>
</evidence>
<dbReference type="Pfam" id="PF00990">
    <property type="entry name" value="GGDEF"/>
    <property type="match status" value="1"/>
</dbReference>
<feature type="transmembrane region" description="Helical" evidence="8">
    <location>
        <begin position="23"/>
        <end position="46"/>
    </location>
</feature>
<organism evidence="10 11">
    <name type="scientific">Comamonas antarctica</name>
    <dbReference type="NCBI Taxonomy" id="2743470"/>
    <lineage>
        <taxon>Bacteria</taxon>
        <taxon>Pseudomonadati</taxon>
        <taxon>Pseudomonadota</taxon>
        <taxon>Betaproteobacteria</taxon>
        <taxon>Burkholderiales</taxon>
        <taxon>Comamonadaceae</taxon>
        <taxon>Comamonas</taxon>
    </lineage>
</organism>
<name>A0A6N1XAA7_9BURK</name>
<dbReference type="GO" id="GO:0052621">
    <property type="term" value="F:diguanylate cyclase activity"/>
    <property type="evidence" value="ECO:0007669"/>
    <property type="project" value="UniProtKB-EC"/>
</dbReference>
<evidence type="ECO:0000256" key="5">
    <source>
        <dbReference type="ARBA" id="ARBA00022989"/>
    </source>
</evidence>
<dbReference type="AlphaFoldDB" id="A0A6N1XAA7"/>